<dbReference type="GO" id="GO:0005524">
    <property type="term" value="F:ATP binding"/>
    <property type="evidence" value="ECO:0007669"/>
    <property type="project" value="UniProtKB-KW"/>
</dbReference>
<feature type="binding site" evidence="4">
    <location>
        <begin position="3"/>
        <end position="7"/>
    </location>
    <ligand>
        <name>ATP</name>
        <dbReference type="ChEBI" id="CHEBI:30616"/>
    </ligand>
</feature>
<dbReference type="SUPFAM" id="SSF100950">
    <property type="entry name" value="NagB/RpiA/CoA transferase-like"/>
    <property type="match status" value="1"/>
</dbReference>
<dbReference type="RefSeq" id="WP_125019808.1">
    <property type="nucleotide sequence ID" value="NZ_RQVQ01000035.1"/>
</dbReference>
<dbReference type="EC" id="6.3.3.2" evidence="5"/>
<comment type="similarity">
    <text evidence="1 5">Belongs to the 5-formyltetrahydrofolate cyclo-ligase family.</text>
</comment>
<dbReference type="GO" id="GO:0030272">
    <property type="term" value="F:5-formyltetrahydrofolate cyclo-ligase activity"/>
    <property type="evidence" value="ECO:0007669"/>
    <property type="project" value="UniProtKB-EC"/>
</dbReference>
<accession>A0A3P3W4Y3</accession>
<dbReference type="Pfam" id="PF01812">
    <property type="entry name" value="5-FTHF_cyc-lig"/>
    <property type="match status" value="1"/>
</dbReference>
<dbReference type="InterPro" id="IPR002698">
    <property type="entry name" value="FTHF_cligase"/>
</dbReference>
<dbReference type="EMBL" id="RQVQ01000035">
    <property type="protein sequence ID" value="RRJ88996.1"/>
    <property type="molecule type" value="Genomic_DNA"/>
</dbReference>
<dbReference type="GO" id="GO:0009396">
    <property type="term" value="P:folic acid-containing compound biosynthetic process"/>
    <property type="evidence" value="ECO:0007669"/>
    <property type="project" value="TreeGrafter"/>
</dbReference>
<dbReference type="PANTHER" id="PTHR23407">
    <property type="entry name" value="ATPASE INHIBITOR/5-FORMYLTETRAHYDROFOLATE CYCLO-LIGASE"/>
    <property type="match status" value="1"/>
</dbReference>
<keyword evidence="5" id="KW-0479">Metal-binding</keyword>
<reference evidence="6 7" key="1">
    <citation type="submission" date="2018-11" db="EMBL/GenBank/DDBJ databases">
        <title>Flavobacterium sp. nov., YIM 102701-2 draft genome.</title>
        <authorList>
            <person name="Li G."/>
            <person name="Jiang Y."/>
        </authorList>
    </citation>
    <scope>NUCLEOTIDE SEQUENCE [LARGE SCALE GENOMIC DNA]</scope>
    <source>
        <strain evidence="6 7">YIM 102701-2</strain>
    </source>
</reference>
<evidence type="ECO:0000256" key="1">
    <source>
        <dbReference type="ARBA" id="ARBA00010638"/>
    </source>
</evidence>
<protein>
    <recommendedName>
        <fullName evidence="5">5-formyltetrahydrofolate cyclo-ligase</fullName>
        <ecNumber evidence="5">6.3.3.2</ecNumber>
    </recommendedName>
</protein>
<dbReference type="Proteomes" id="UP000275719">
    <property type="component" value="Unassembled WGS sequence"/>
</dbReference>
<feature type="binding site" evidence="4">
    <location>
        <position position="50"/>
    </location>
    <ligand>
        <name>substrate</name>
    </ligand>
</feature>
<keyword evidence="6" id="KW-0436">Ligase</keyword>
<dbReference type="PANTHER" id="PTHR23407:SF1">
    <property type="entry name" value="5-FORMYLTETRAHYDROFOLATE CYCLO-LIGASE"/>
    <property type="match status" value="1"/>
</dbReference>
<sequence>MQKKELRKKYKELRKTIDSEKLEDLSLAIANNCLQLPIWDFENYHLFLSITEHREVNTEFLLQILSGKDKNVILSRSDFETRKMNHVLLTDNLKIVKNEWNIPEPVNGIPIADEMIDVVFIPLLAYDKNGNRVGYGKGFYDLFLSKCKKNTIKIGLSLFDPEEKIEDIFENDIALNYCVTPNKIYEFNSKIEQ</sequence>
<dbReference type="InterPro" id="IPR037171">
    <property type="entry name" value="NagB/RpiA_transferase-like"/>
</dbReference>
<dbReference type="AlphaFoldDB" id="A0A3P3W4Y3"/>
<comment type="caution">
    <text evidence="6">The sequence shown here is derived from an EMBL/GenBank/DDBJ whole genome shotgun (WGS) entry which is preliminary data.</text>
</comment>
<dbReference type="Gene3D" id="3.40.50.10420">
    <property type="entry name" value="NagB/RpiA/CoA transferase-like"/>
    <property type="match status" value="1"/>
</dbReference>
<evidence type="ECO:0000256" key="4">
    <source>
        <dbReference type="PIRSR" id="PIRSR006806-1"/>
    </source>
</evidence>
<evidence type="ECO:0000313" key="6">
    <source>
        <dbReference type="EMBL" id="RRJ88996.1"/>
    </source>
</evidence>
<dbReference type="GO" id="GO:0035999">
    <property type="term" value="P:tetrahydrofolate interconversion"/>
    <property type="evidence" value="ECO:0007669"/>
    <property type="project" value="TreeGrafter"/>
</dbReference>
<comment type="cofactor">
    <cofactor evidence="5">
        <name>Mg(2+)</name>
        <dbReference type="ChEBI" id="CHEBI:18420"/>
    </cofactor>
</comment>
<keyword evidence="7" id="KW-1185">Reference proteome</keyword>
<dbReference type="GO" id="GO:0046872">
    <property type="term" value="F:metal ion binding"/>
    <property type="evidence" value="ECO:0007669"/>
    <property type="project" value="UniProtKB-KW"/>
</dbReference>
<dbReference type="InterPro" id="IPR024185">
    <property type="entry name" value="FTHF_cligase-like_sf"/>
</dbReference>
<evidence type="ECO:0000256" key="5">
    <source>
        <dbReference type="RuleBase" id="RU361279"/>
    </source>
</evidence>
<evidence type="ECO:0000313" key="7">
    <source>
        <dbReference type="Proteomes" id="UP000275719"/>
    </source>
</evidence>
<evidence type="ECO:0000256" key="3">
    <source>
        <dbReference type="ARBA" id="ARBA00022840"/>
    </source>
</evidence>
<keyword evidence="5" id="KW-0460">Magnesium</keyword>
<proteinExistence type="inferred from homology"/>
<dbReference type="NCBIfam" id="TIGR02727">
    <property type="entry name" value="MTHFS_bact"/>
    <property type="match status" value="1"/>
</dbReference>
<keyword evidence="2 4" id="KW-0547">Nucleotide-binding</keyword>
<dbReference type="OrthoDB" id="9801938at2"/>
<name>A0A3P3W4Y3_9FLAO</name>
<organism evidence="6 7">
    <name type="scientific">Paenimyroides tangerinum</name>
    <dbReference type="NCBI Taxonomy" id="2488728"/>
    <lineage>
        <taxon>Bacteria</taxon>
        <taxon>Pseudomonadati</taxon>
        <taxon>Bacteroidota</taxon>
        <taxon>Flavobacteriia</taxon>
        <taxon>Flavobacteriales</taxon>
        <taxon>Flavobacteriaceae</taxon>
        <taxon>Paenimyroides</taxon>
    </lineage>
</organism>
<gene>
    <name evidence="6" type="ORF">EG240_12925</name>
</gene>
<comment type="catalytic activity">
    <reaction evidence="5">
        <text>(6S)-5-formyl-5,6,7,8-tetrahydrofolate + ATP = (6R)-5,10-methenyltetrahydrofolate + ADP + phosphate</text>
        <dbReference type="Rhea" id="RHEA:10488"/>
        <dbReference type="ChEBI" id="CHEBI:30616"/>
        <dbReference type="ChEBI" id="CHEBI:43474"/>
        <dbReference type="ChEBI" id="CHEBI:57455"/>
        <dbReference type="ChEBI" id="CHEBI:57457"/>
        <dbReference type="ChEBI" id="CHEBI:456216"/>
        <dbReference type="EC" id="6.3.3.2"/>
    </reaction>
</comment>
<feature type="binding site" evidence="4">
    <location>
        <position position="55"/>
    </location>
    <ligand>
        <name>substrate</name>
    </ligand>
</feature>
<dbReference type="PIRSF" id="PIRSF006806">
    <property type="entry name" value="FTHF_cligase"/>
    <property type="match status" value="1"/>
</dbReference>
<evidence type="ECO:0000256" key="2">
    <source>
        <dbReference type="ARBA" id="ARBA00022741"/>
    </source>
</evidence>
<keyword evidence="3 4" id="KW-0067">ATP-binding</keyword>
<feature type="binding site" evidence="4">
    <location>
        <begin position="132"/>
        <end position="140"/>
    </location>
    <ligand>
        <name>ATP</name>
        <dbReference type="ChEBI" id="CHEBI:30616"/>
    </ligand>
</feature>